<organism evidence="1 2">
    <name type="scientific">Nocardioides agri</name>
    <dbReference type="NCBI Taxonomy" id="2682843"/>
    <lineage>
        <taxon>Bacteria</taxon>
        <taxon>Bacillati</taxon>
        <taxon>Actinomycetota</taxon>
        <taxon>Actinomycetes</taxon>
        <taxon>Propionibacteriales</taxon>
        <taxon>Nocardioidaceae</taxon>
        <taxon>Nocardioides</taxon>
    </lineage>
</organism>
<gene>
    <name evidence="1" type="ORF">GON03_05550</name>
</gene>
<comment type="caution">
    <text evidence="1">The sequence shown here is derived from an EMBL/GenBank/DDBJ whole genome shotgun (WGS) entry which is preliminary data.</text>
</comment>
<proteinExistence type="predicted"/>
<sequence length="137" mass="15358">MSEHSNEFENHYPITEDGATFEYDATYFESDWDATQATDELVEIARNHGLGPQHFAAEVEHGCRTMAESVAANTFDGETAEELAEYWVLVRADASSLAEQINSYGLSEQFAFLSIYARAELEDLVGYFVKEAEKRAA</sequence>
<reference evidence="1 2" key="1">
    <citation type="submission" date="2019-12" db="EMBL/GenBank/DDBJ databases">
        <authorList>
            <person name="Huq M.A."/>
        </authorList>
    </citation>
    <scope>NUCLEOTIDE SEQUENCE [LARGE SCALE GENOMIC DNA]</scope>
    <source>
        <strain evidence="1 2">MAH-18</strain>
    </source>
</reference>
<dbReference type="EMBL" id="WSEK01000004">
    <property type="protein sequence ID" value="MVQ48638.1"/>
    <property type="molecule type" value="Genomic_DNA"/>
</dbReference>
<dbReference type="AlphaFoldDB" id="A0A6L6XNX3"/>
<keyword evidence="2" id="KW-1185">Reference proteome</keyword>
<evidence type="ECO:0000313" key="1">
    <source>
        <dbReference type="EMBL" id="MVQ48638.1"/>
    </source>
</evidence>
<protein>
    <submittedName>
        <fullName evidence="1">Uncharacterized protein</fullName>
    </submittedName>
</protein>
<name>A0A6L6XNX3_9ACTN</name>
<dbReference type="RefSeq" id="WP_157340935.1">
    <property type="nucleotide sequence ID" value="NZ_WSEK01000004.1"/>
</dbReference>
<evidence type="ECO:0000313" key="2">
    <source>
        <dbReference type="Proteomes" id="UP000473525"/>
    </source>
</evidence>
<accession>A0A6L6XNX3</accession>
<dbReference type="Proteomes" id="UP000473525">
    <property type="component" value="Unassembled WGS sequence"/>
</dbReference>